<dbReference type="InterPro" id="IPR036249">
    <property type="entry name" value="Thioredoxin-like_sf"/>
</dbReference>
<dbReference type="NCBIfam" id="NF007831">
    <property type="entry name" value="PRK10542.1"/>
    <property type="match status" value="1"/>
</dbReference>
<dbReference type="PANTHER" id="PTHR44051:SF8">
    <property type="entry name" value="GLUTATHIONE S-TRANSFERASE GSTA"/>
    <property type="match status" value="1"/>
</dbReference>
<dbReference type="Pfam" id="PF13409">
    <property type="entry name" value="GST_N_2"/>
    <property type="match status" value="1"/>
</dbReference>
<name>A0A2D2D7M9_METT3</name>
<evidence type="ECO:0000259" key="1">
    <source>
        <dbReference type="PROSITE" id="PS50404"/>
    </source>
</evidence>
<dbReference type="CDD" id="cd03188">
    <property type="entry name" value="GST_C_Beta"/>
    <property type="match status" value="1"/>
</dbReference>
<dbReference type="SUPFAM" id="SSF52833">
    <property type="entry name" value="Thioredoxin-like"/>
    <property type="match status" value="1"/>
</dbReference>
<feature type="domain" description="GST N-terminal" evidence="1">
    <location>
        <begin position="1"/>
        <end position="81"/>
    </location>
</feature>
<accession>A0A2D2D7M9</accession>
<dbReference type="SFLD" id="SFLDG01150">
    <property type="entry name" value="Main.1:_Beta-like"/>
    <property type="match status" value="1"/>
</dbReference>
<organism evidence="3 4">
    <name type="scientific">Methylosinus trichosporium (strain ATCC 35070 / NCIMB 11131 / UNIQEM 75 / OB3b)</name>
    <dbReference type="NCBI Taxonomy" id="595536"/>
    <lineage>
        <taxon>Bacteria</taxon>
        <taxon>Pseudomonadati</taxon>
        <taxon>Pseudomonadota</taxon>
        <taxon>Alphaproteobacteria</taxon>
        <taxon>Hyphomicrobiales</taxon>
        <taxon>Methylocystaceae</taxon>
        <taxon>Methylosinus</taxon>
    </lineage>
</organism>
<dbReference type="KEGG" id="mtw:CQW49_23115"/>
<dbReference type="CDD" id="cd03057">
    <property type="entry name" value="GST_N_Beta"/>
    <property type="match status" value="1"/>
</dbReference>
<dbReference type="GO" id="GO:0016740">
    <property type="term" value="F:transferase activity"/>
    <property type="evidence" value="ECO:0007669"/>
    <property type="project" value="UniProtKB-KW"/>
</dbReference>
<keyword evidence="3" id="KW-0614">Plasmid</keyword>
<dbReference type="Proteomes" id="UP000230709">
    <property type="component" value="Plasmid pOB3b2"/>
</dbReference>
<evidence type="ECO:0000313" key="4">
    <source>
        <dbReference type="Proteomes" id="UP000230709"/>
    </source>
</evidence>
<dbReference type="Gene3D" id="1.20.1050.10">
    <property type="match status" value="1"/>
</dbReference>
<dbReference type="PROSITE" id="PS50404">
    <property type="entry name" value="GST_NTER"/>
    <property type="match status" value="1"/>
</dbReference>
<feature type="domain" description="GST C-terminal" evidence="2">
    <location>
        <begin position="87"/>
        <end position="203"/>
    </location>
</feature>
<proteinExistence type="predicted"/>
<dbReference type="Gene3D" id="3.40.30.10">
    <property type="entry name" value="Glutaredoxin"/>
    <property type="match status" value="1"/>
</dbReference>
<gene>
    <name evidence="3" type="ORF">CQW49_23115</name>
</gene>
<sequence length="205" mass="22646">MKLYFAPDTCSLSPHIVLQELGLPYELVRVNNRAKRTSTGEDFLAINLKGYVAALELDTGGVLTEGPAIVQYLADLKPEAGLAPAAGTLARVRLQEWLNFITSEVHAGSSPLFNRALPEEALAIFRDRLFRRLDFIEVNLASRDYLMGDGFTVADAYLFTVLGWMEAFSIDLGRWPATARYMLRIVARASVQAALAREAEIPAVE</sequence>
<dbReference type="EMBL" id="CP023739">
    <property type="protein sequence ID" value="ATQ70849.1"/>
    <property type="molecule type" value="Genomic_DNA"/>
</dbReference>
<protein>
    <submittedName>
        <fullName evidence="3">Glutathione transferase GstA</fullName>
    </submittedName>
</protein>
<dbReference type="InterPro" id="IPR036282">
    <property type="entry name" value="Glutathione-S-Trfase_C_sf"/>
</dbReference>
<dbReference type="PROSITE" id="PS50405">
    <property type="entry name" value="GST_CTER"/>
    <property type="match status" value="1"/>
</dbReference>
<dbReference type="SFLD" id="SFLDS00019">
    <property type="entry name" value="Glutathione_Transferase_(cytos"/>
    <property type="match status" value="1"/>
</dbReference>
<dbReference type="InterPro" id="IPR010987">
    <property type="entry name" value="Glutathione-S-Trfase_C-like"/>
</dbReference>
<dbReference type="SUPFAM" id="SSF47616">
    <property type="entry name" value="GST C-terminal domain-like"/>
    <property type="match status" value="1"/>
</dbReference>
<keyword evidence="3" id="KW-0808">Transferase</keyword>
<dbReference type="AlphaFoldDB" id="A0A2D2D7M9"/>
<dbReference type="Pfam" id="PF00043">
    <property type="entry name" value="GST_C"/>
    <property type="match status" value="1"/>
</dbReference>
<evidence type="ECO:0000313" key="3">
    <source>
        <dbReference type="EMBL" id="ATQ70849.1"/>
    </source>
</evidence>
<geneLocation type="plasmid" evidence="4">
    <name>pob3b2</name>
</geneLocation>
<dbReference type="InterPro" id="IPR004045">
    <property type="entry name" value="Glutathione_S-Trfase_N"/>
</dbReference>
<dbReference type="PANTHER" id="PTHR44051">
    <property type="entry name" value="GLUTATHIONE S-TRANSFERASE-RELATED"/>
    <property type="match status" value="1"/>
</dbReference>
<dbReference type="InterPro" id="IPR004046">
    <property type="entry name" value="GST_C"/>
</dbReference>
<dbReference type="RefSeq" id="WP_099832065.1">
    <property type="nucleotide sequence ID" value="NZ_CP023739.1"/>
</dbReference>
<dbReference type="SFLD" id="SFLDG00358">
    <property type="entry name" value="Main_(cytGST)"/>
    <property type="match status" value="1"/>
</dbReference>
<reference evidence="4" key="1">
    <citation type="submission" date="2017-10" db="EMBL/GenBank/DDBJ databases">
        <title>Completed PacBio SMRT sequence of Methylosinus trichosporium OB3b reveals presence of a third large plasmid.</title>
        <authorList>
            <person name="Charles T.C."/>
            <person name="Lynch M.D.J."/>
            <person name="Heil J.R."/>
            <person name="Cheng J."/>
        </authorList>
    </citation>
    <scope>NUCLEOTIDE SEQUENCE [LARGE SCALE GENOMIC DNA]</scope>
    <source>
        <strain evidence="4">OB3b</strain>
        <plasmid evidence="4">pob3b2</plasmid>
    </source>
</reference>
<dbReference type="InterPro" id="IPR040079">
    <property type="entry name" value="Glutathione_S-Trfase"/>
</dbReference>
<evidence type="ECO:0000259" key="2">
    <source>
        <dbReference type="PROSITE" id="PS50405"/>
    </source>
</evidence>
<keyword evidence="4" id="KW-1185">Reference proteome</keyword>